<feature type="transmembrane region" description="Helical" evidence="7">
    <location>
        <begin position="102"/>
        <end position="125"/>
    </location>
</feature>
<feature type="transmembrane region" description="Helical" evidence="7">
    <location>
        <begin position="137"/>
        <end position="155"/>
    </location>
</feature>
<dbReference type="InterPro" id="IPR000045">
    <property type="entry name" value="Prepilin_IV_endopep_pep"/>
</dbReference>
<organism evidence="10 11">
    <name type="scientific">Curtobacterium subtropicum</name>
    <dbReference type="NCBI Taxonomy" id="3055138"/>
    <lineage>
        <taxon>Bacteria</taxon>
        <taxon>Bacillati</taxon>
        <taxon>Actinomycetota</taxon>
        <taxon>Actinomycetes</taxon>
        <taxon>Micrococcales</taxon>
        <taxon>Microbacteriaceae</taxon>
        <taxon>Curtobacterium</taxon>
    </lineage>
</organism>
<protein>
    <submittedName>
        <fullName evidence="10">Prepilin peptidase</fullName>
    </submittedName>
</protein>
<dbReference type="PANTHER" id="PTHR30487:SF0">
    <property type="entry name" value="PREPILIN LEADER PEPTIDASE_N-METHYLTRANSFERASE-RELATED"/>
    <property type="match status" value="1"/>
</dbReference>
<evidence type="ECO:0000256" key="7">
    <source>
        <dbReference type="SAM" id="Phobius"/>
    </source>
</evidence>
<evidence type="ECO:0000259" key="9">
    <source>
        <dbReference type="Pfam" id="PF06750"/>
    </source>
</evidence>
<dbReference type="InterPro" id="IPR010627">
    <property type="entry name" value="Prepilin_pept_A24_N"/>
</dbReference>
<dbReference type="Gene3D" id="1.20.120.1220">
    <property type="match status" value="1"/>
</dbReference>
<proteinExistence type="inferred from homology"/>
<evidence type="ECO:0000256" key="5">
    <source>
        <dbReference type="ARBA" id="ARBA00022989"/>
    </source>
</evidence>
<comment type="similarity">
    <text evidence="2">Belongs to the peptidase A24 family.</text>
</comment>
<sequence>MTTVGGTIGLAIGSFLNVVVHRVPAGVSVAAPASTCPRCGHPIRARDNVPVLSWLLLRGRCRDCALPISVRYPLVELVTALLFVAVVVRFGPTVVSAAAPRLVVAAVLVLGALLYLVSISVALALIDLDVHRLPNALVLPAYPVIGALLVAASALDGDWPALGRALVGLVGLGGGYLLLALAVPGGMGLGDVKLAGVLGFVLAYLGWGPLTVGAFGAFVLGGTFAIGLLTTGRAKRRTGIPFGPWMLVGAWIGVFAGEAVLGGYLQFTGLA</sequence>
<evidence type="ECO:0000256" key="3">
    <source>
        <dbReference type="ARBA" id="ARBA00022475"/>
    </source>
</evidence>
<gene>
    <name evidence="10" type="ORF">QUG98_12540</name>
</gene>
<keyword evidence="5 7" id="KW-1133">Transmembrane helix</keyword>
<evidence type="ECO:0000313" key="10">
    <source>
        <dbReference type="EMBL" id="MDM7889278.1"/>
    </source>
</evidence>
<feature type="transmembrane region" description="Helical" evidence="7">
    <location>
        <begin position="242"/>
        <end position="265"/>
    </location>
</feature>
<comment type="caution">
    <text evidence="10">The sequence shown here is derived from an EMBL/GenBank/DDBJ whole genome shotgun (WGS) entry which is preliminary data.</text>
</comment>
<keyword evidence="4 7" id="KW-0812">Transmembrane</keyword>
<dbReference type="PANTHER" id="PTHR30487">
    <property type="entry name" value="TYPE 4 PREPILIN-LIKE PROTEINS LEADER PEPTIDE-PROCESSING ENZYME"/>
    <property type="match status" value="1"/>
</dbReference>
<feature type="domain" description="Prepilin peptidase A24 N-terminal" evidence="9">
    <location>
        <begin position="8"/>
        <end position="90"/>
    </location>
</feature>
<evidence type="ECO:0000256" key="1">
    <source>
        <dbReference type="ARBA" id="ARBA00004651"/>
    </source>
</evidence>
<dbReference type="Proteomes" id="UP001235720">
    <property type="component" value="Unassembled WGS sequence"/>
</dbReference>
<evidence type="ECO:0000313" key="11">
    <source>
        <dbReference type="Proteomes" id="UP001235720"/>
    </source>
</evidence>
<reference evidence="10 11" key="1">
    <citation type="submission" date="2023-06" db="EMBL/GenBank/DDBJ databases">
        <authorList>
            <person name="Feng G."/>
            <person name="Li J."/>
            <person name="Zhu H."/>
        </authorList>
    </citation>
    <scope>NUCLEOTIDE SEQUENCE [LARGE SCALE GENOMIC DNA]</scope>
    <source>
        <strain evidence="10 11">RHCJP20</strain>
    </source>
</reference>
<dbReference type="Pfam" id="PF01478">
    <property type="entry name" value="Peptidase_A24"/>
    <property type="match status" value="1"/>
</dbReference>
<accession>A0ABT7TI68</accession>
<evidence type="ECO:0000256" key="4">
    <source>
        <dbReference type="ARBA" id="ARBA00022692"/>
    </source>
</evidence>
<feature type="transmembrane region" description="Helical" evidence="7">
    <location>
        <begin position="70"/>
        <end position="90"/>
    </location>
</feature>
<keyword evidence="6 7" id="KW-0472">Membrane</keyword>
<evidence type="ECO:0000256" key="2">
    <source>
        <dbReference type="ARBA" id="ARBA00005801"/>
    </source>
</evidence>
<evidence type="ECO:0000259" key="8">
    <source>
        <dbReference type="Pfam" id="PF01478"/>
    </source>
</evidence>
<comment type="subcellular location">
    <subcellularLocation>
        <location evidence="1">Cell membrane</location>
        <topology evidence="1">Multi-pass membrane protein</topology>
    </subcellularLocation>
</comment>
<feature type="domain" description="Prepilin type IV endopeptidase peptidase" evidence="8">
    <location>
        <begin position="115"/>
        <end position="226"/>
    </location>
</feature>
<dbReference type="EMBL" id="JAUCMM010000009">
    <property type="protein sequence ID" value="MDM7889278.1"/>
    <property type="molecule type" value="Genomic_DNA"/>
</dbReference>
<evidence type="ECO:0000256" key="6">
    <source>
        <dbReference type="ARBA" id="ARBA00023136"/>
    </source>
</evidence>
<dbReference type="InterPro" id="IPR050882">
    <property type="entry name" value="Prepilin_peptidase/N-MTase"/>
</dbReference>
<feature type="transmembrane region" description="Helical" evidence="7">
    <location>
        <begin position="161"/>
        <end position="183"/>
    </location>
</feature>
<keyword evidence="11" id="KW-1185">Reference proteome</keyword>
<name>A0ABT7TI68_9MICO</name>
<dbReference type="Pfam" id="PF06750">
    <property type="entry name" value="A24_N_bact"/>
    <property type="match status" value="1"/>
</dbReference>
<feature type="transmembrane region" description="Helical" evidence="7">
    <location>
        <begin position="213"/>
        <end position="230"/>
    </location>
</feature>
<keyword evidence="3" id="KW-1003">Cell membrane</keyword>